<evidence type="ECO:0000256" key="1">
    <source>
        <dbReference type="SAM" id="MobiDB-lite"/>
    </source>
</evidence>
<dbReference type="GO" id="GO:0043023">
    <property type="term" value="F:ribosomal large subunit binding"/>
    <property type="evidence" value="ECO:0007669"/>
    <property type="project" value="TreeGrafter"/>
</dbReference>
<sequence>MKKKKKEPGTGSVCEAVSSSPGLESEGVKDKEKPPASTVSQQPLPLTRAQKSKQKKMRKYKDQDDEERELRMKLLGSVPQPREDKSKKGKKGNPKYEATKGIQKGKGRGGGQLQKGRQEMCHPLVNSGMPVAPPGDVATLTEVGEDPEQEAQGVQDGEDLLASLTGQPHVDDLLMFSIPVCAPYTALSNYKYKVKLTPGTQKKGKGDPQSPHYMGSSGVSLATSLGYEATVFWPAQPCLDLEQAATISERSSLFFFFTFLTHIIECLFIIAKTIWVHCNTYKCPETSAFLALFHFRTCNHQEYLLN</sequence>
<dbReference type="PANTHER" id="PTHR15239:SF6">
    <property type="entry name" value="RIBOSOME QUALITY CONTROL COMPLEX SUBUNIT NEMF"/>
    <property type="match status" value="1"/>
</dbReference>
<name>A0A8C4QDE8_EPTBU</name>
<reference evidence="4" key="1">
    <citation type="submission" date="2025-08" db="UniProtKB">
        <authorList>
            <consortium name="Ensembl"/>
        </authorList>
    </citation>
    <scope>IDENTIFICATION</scope>
</reference>
<feature type="region of interest" description="Disordered" evidence="1">
    <location>
        <begin position="1"/>
        <end position="115"/>
    </location>
</feature>
<dbReference type="Ensembl" id="ENSEBUT00000014275.1">
    <property type="protein sequence ID" value="ENSEBUP00000013699.1"/>
    <property type="gene ID" value="ENSEBUG00000008640.1"/>
</dbReference>
<evidence type="ECO:0000256" key="2">
    <source>
        <dbReference type="SAM" id="Phobius"/>
    </source>
</evidence>
<dbReference type="GO" id="GO:0000049">
    <property type="term" value="F:tRNA binding"/>
    <property type="evidence" value="ECO:0007669"/>
    <property type="project" value="TreeGrafter"/>
</dbReference>
<organism evidence="4 5">
    <name type="scientific">Eptatretus burgeri</name>
    <name type="common">Inshore hagfish</name>
    <dbReference type="NCBI Taxonomy" id="7764"/>
    <lineage>
        <taxon>Eukaryota</taxon>
        <taxon>Metazoa</taxon>
        <taxon>Chordata</taxon>
        <taxon>Craniata</taxon>
        <taxon>Vertebrata</taxon>
        <taxon>Cyclostomata</taxon>
        <taxon>Myxini</taxon>
        <taxon>Myxiniformes</taxon>
        <taxon>Myxinidae</taxon>
        <taxon>Eptatretinae</taxon>
        <taxon>Eptatretus</taxon>
    </lineage>
</organism>
<evidence type="ECO:0000313" key="5">
    <source>
        <dbReference type="Proteomes" id="UP000694388"/>
    </source>
</evidence>
<protein>
    <submittedName>
        <fullName evidence="4">Nuclear export mediator factor</fullName>
    </submittedName>
</protein>
<accession>A0A8C4QDE8</accession>
<evidence type="ECO:0000313" key="4">
    <source>
        <dbReference type="Ensembl" id="ENSEBUP00000013699.1"/>
    </source>
</evidence>
<keyword evidence="5" id="KW-1185">Reference proteome</keyword>
<keyword evidence="2" id="KW-0472">Membrane</keyword>
<keyword evidence="2" id="KW-0812">Transmembrane</keyword>
<dbReference type="GO" id="GO:1990116">
    <property type="term" value="P:ribosome-associated ubiquitin-dependent protein catabolic process"/>
    <property type="evidence" value="ECO:0007669"/>
    <property type="project" value="TreeGrafter"/>
</dbReference>
<dbReference type="Pfam" id="PF11923">
    <property type="entry name" value="NFACT-C"/>
    <property type="match status" value="1"/>
</dbReference>
<dbReference type="GO" id="GO:1990112">
    <property type="term" value="C:RQC complex"/>
    <property type="evidence" value="ECO:0007669"/>
    <property type="project" value="TreeGrafter"/>
</dbReference>
<dbReference type="InterPro" id="IPR021846">
    <property type="entry name" value="NFACT-C"/>
</dbReference>
<proteinExistence type="predicted"/>
<dbReference type="GeneTree" id="ENSGT00390000018516"/>
<dbReference type="Proteomes" id="UP000694388">
    <property type="component" value="Unplaced"/>
</dbReference>
<reference evidence="4" key="2">
    <citation type="submission" date="2025-09" db="UniProtKB">
        <authorList>
            <consortium name="Ensembl"/>
        </authorList>
    </citation>
    <scope>IDENTIFICATION</scope>
</reference>
<feature type="transmembrane region" description="Helical" evidence="2">
    <location>
        <begin position="253"/>
        <end position="275"/>
    </location>
</feature>
<dbReference type="InterPro" id="IPR051608">
    <property type="entry name" value="RQC_Subunit_NEMF"/>
</dbReference>
<evidence type="ECO:0000259" key="3">
    <source>
        <dbReference type="Pfam" id="PF11923"/>
    </source>
</evidence>
<dbReference type="GO" id="GO:0072344">
    <property type="term" value="P:rescue of stalled ribosome"/>
    <property type="evidence" value="ECO:0007669"/>
    <property type="project" value="TreeGrafter"/>
</dbReference>
<keyword evidence="2" id="KW-1133">Transmembrane helix</keyword>
<feature type="compositionally biased region" description="Basic residues" evidence="1">
    <location>
        <begin position="50"/>
        <end position="59"/>
    </location>
</feature>
<dbReference type="AlphaFoldDB" id="A0A8C4QDE8"/>
<feature type="domain" description="NFACT protein C-terminal" evidence="3">
    <location>
        <begin position="158"/>
        <end position="206"/>
    </location>
</feature>
<dbReference type="PANTHER" id="PTHR15239">
    <property type="entry name" value="NUCLEAR EXPORT MEDIATOR FACTOR NEMF"/>
    <property type="match status" value="1"/>
</dbReference>